<evidence type="ECO:0000313" key="2">
    <source>
        <dbReference type="Proteomes" id="UP001230328"/>
    </source>
</evidence>
<dbReference type="EMBL" id="JAUSZI010000002">
    <property type="protein sequence ID" value="MDQ1031559.1"/>
    <property type="molecule type" value="Genomic_DNA"/>
</dbReference>
<proteinExistence type="predicted"/>
<protein>
    <submittedName>
        <fullName evidence="1">Uncharacterized protein</fullName>
    </submittedName>
</protein>
<gene>
    <name evidence="1" type="ORF">QF035_009141</name>
</gene>
<reference evidence="1 2" key="1">
    <citation type="submission" date="2023-07" db="EMBL/GenBank/DDBJ databases">
        <title>Comparative genomics of wheat-associated soil bacteria to identify genetic determinants of phenazine resistance.</title>
        <authorList>
            <person name="Mouncey N."/>
        </authorList>
    </citation>
    <scope>NUCLEOTIDE SEQUENCE [LARGE SCALE GENOMIC DNA]</scope>
    <source>
        <strain evidence="1 2">V2I4</strain>
    </source>
</reference>
<keyword evidence="2" id="KW-1185">Reference proteome</keyword>
<dbReference type="InterPro" id="IPR046212">
    <property type="entry name" value="DUF6245"/>
</dbReference>
<dbReference type="Pfam" id="PF19758">
    <property type="entry name" value="DUF6245"/>
    <property type="match status" value="1"/>
</dbReference>
<accession>A0ABU0T6Y3</accession>
<comment type="caution">
    <text evidence="1">The sequence shown here is derived from an EMBL/GenBank/DDBJ whole genome shotgun (WGS) entry which is preliminary data.</text>
</comment>
<organism evidence="1 2">
    <name type="scientific">Streptomyces umbrinus</name>
    <dbReference type="NCBI Taxonomy" id="67370"/>
    <lineage>
        <taxon>Bacteria</taxon>
        <taxon>Bacillati</taxon>
        <taxon>Actinomycetota</taxon>
        <taxon>Actinomycetes</taxon>
        <taxon>Kitasatosporales</taxon>
        <taxon>Streptomycetaceae</taxon>
        <taxon>Streptomyces</taxon>
        <taxon>Streptomyces phaeochromogenes group</taxon>
    </lineage>
</organism>
<dbReference type="Proteomes" id="UP001230328">
    <property type="component" value="Unassembled WGS sequence"/>
</dbReference>
<sequence length="133" mass="13942">MVQREAALADGVVLDDDARHASWEAQLKVAGAGQDDPVKRVEFIRWQALRAATPLRLMAQHHATGPIPLAAAHAASGLHLLLGVIAASQDAVAQGDVDTLAAQAEQLEAAREALETAIGNTDILLNMLKSVGL</sequence>
<evidence type="ECO:0000313" key="1">
    <source>
        <dbReference type="EMBL" id="MDQ1031559.1"/>
    </source>
</evidence>
<name>A0ABU0T6Y3_9ACTN</name>